<dbReference type="CDD" id="cd01335">
    <property type="entry name" value="Radical_SAM"/>
    <property type="match status" value="1"/>
</dbReference>
<dbReference type="InterPro" id="IPR058240">
    <property type="entry name" value="rSAM_sf"/>
</dbReference>
<sequence>MTSASSSIEPGPGPDVPGTHPARWGRVLDDGRVQCLLCPRECRMRAGQRGFCFVRGNNGGRLVLDTWGRSSGFCLDPIEKKPLNHFLPGTSVLSFGTAGCNLGCRFCQNHEISTSRHVDTLTDVAEPEDIADAAVASGAASVAFTYNDPVIFAEYAIDIAAACRDRGVRTVGVTAGYISPTARDAADFAREDFFGAMDAVNVDLKGFTPEFYRRLTGADLHVVLDNLAWLAETDTWLEITTLLIPGHNDSDAEIRAMADWIVANLGPDVPHHFSAFHPDNRMRDVPPTPPSTLRRARDIALDAGERFVYTGNVHDKDGDTTFCPGCDAPVIVRDWYRMVDYQLVADESGRGACPQCGTAIPGLYDADGPGDFGPRRIPIRIAGG</sequence>
<comment type="cofactor">
    <cofactor evidence="1">
        <name>[4Fe-4S] cluster</name>
        <dbReference type="ChEBI" id="CHEBI:49883"/>
    </cofactor>
</comment>
<keyword evidence="3" id="KW-0949">S-adenosyl-L-methionine</keyword>
<keyword evidence="2" id="KW-0004">4Fe-4S</keyword>
<keyword evidence="6" id="KW-0411">Iron-sulfur</keyword>
<evidence type="ECO:0000256" key="7">
    <source>
        <dbReference type="SAM" id="MobiDB-lite"/>
    </source>
</evidence>
<evidence type="ECO:0000256" key="3">
    <source>
        <dbReference type="ARBA" id="ARBA00022691"/>
    </source>
</evidence>
<dbReference type="PANTHER" id="PTHR30352">
    <property type="entry name" value="PYRUVATE FORMATE-LYASE-ACTIVATING ENZYME"/>
    <property type="match status" value="1"/>
</dbReference>
<dbReference type="InterPro" id="IPR027596">
    <property type="entry name" value="AmmeMemoSam_rS"/>
</dbReference>
<evidence type="ECO:0000313" key="9">
    <source>
        <dbReference type="EMBL" id="MBP2332413.1"/>
    </source>
</evidence>
<dbReference type="GO" id="GO:0043365">
    <property type="term" value="F:[formate-C-acetyltransferase]-activating enzyme activity"/>
    <property type="evidence" value="ECO:0007669"/>
    <property type="project" value="UniProtKB-EC"/>
</dbReference>
<keyword evidence="4" id="KW-0479">Metal-binding</keyword>
<protein>
    <submittedName>
        <fullName evidence="9">Pyruvate formate lyase activating enzyme</fullName>
        <ecNumber evidence="9">1.97.1.4</ecNumber>
    </submittedName>
</protein>
<dbReference type="InterPro" id="IPR016431">
    <property type="entry name" value="Pyrv-formate_lyase-activ_prd"/>
</dbReference>
<accession>A0ABS4U6Y4</accession>
<evidence type="ECO:0000256" key="2">
    <source>
        <dbReference type="ARBA" id="ARBA00022485"/>
    </source>
</evidence>
<evidence type="ECO:0000313" key="10">
    <source>
        <dbReference type="Proteomes" id="UP001519305"/>
    </source>
</evidence>
<dbReference type="SFLD" id="SFLDS00029">
    <property type="entry name" value="Radical_SAM"/>
    <property type="match status" value="1"/>
</dbReference>
<gene>
    <name evidence="9" type="ORF">JOF33_001112</name>
</gene>
<dbReference type="InterPro" id="IPR007197">
    <property type="entry name" value="rSAM"/>
</dbReference>
<dbReference type="EC" id="1.97.1.4" evidence="9"/>
<evidence type="ECO:0000256" key="5">
    <source>
        <dbReference type="ARBA" id="ARBA00023004"/>
    </source>
</evidence>
<dbReference type="Pfam" id="PF04055">
    <property type="entry name" value="Radical_SAM"/>
    <property type="match status" value="1"/>
</dbReference>
<dbReference type="InterPro" id="IPR013785">
    <property type="entry name" value="Aldolase_TIM"/>
</dbReference>
<dbReference type="RefSeq" id="WP_209652780.1">
    <property type="nucleotide sequence ID" value="NZ_CP047357.1"/>
</dbReference>
<comment type="caution">
    <text evidence="9">The sequence shown here is derived from an EMBL/GenBank/DDBJ whole genome shotgun (WGS) entry which is preliminary data.</text>
</comment>
<dbReference type="SFLD" id="SFLDG01101">
    <property type="entry name" value="Uncharacterised_Radical_SAM_Su"/>
    <property type="match status" value="1"/>
</dbReference>
<feature type="domain" description="Radical SAM core" evidence="8">
    <location>
        <begin position="85"/>
        <end position="306"/>
    </location>
</feature>
<dbReference type="Proteomes" id="UP001519305">
    <property type="component" value="Unassembled WGS sequence"/>
</dbReference>
<dbReference type="PANTHER" id="PTHR30352:SF5">
    <property type="entry name" value="PYRUVATE FORMATE-LYASE 1-ACTIVATING ENZYME"/>
    <property type="match status" value="1"/>
</dbReference>
<dbReference type="InterPro" id="IPR006638">
    <property type="entry name" value="Elp3/MiaA/NifB-like_rSAM"/>
</dbReference>
<keyword evidence="9" id="KW-0456">Lyase</keyword>
<reference evidence="9 10" key="1">
    <citation type="submission" date="2021-03" db="EMBL/GenBank/DDBJ databases">
        <title>Sequencing the genomes of 1000 actinobacteria strains.</title>
        <authorList>
            <person name="Klenk H.-P."/>
        </authorList>
    </citation>
    <scope>NUCLEOTIDE SEQUENCE [LARGE SCALE GENOMIC DNA]</scope>
    <source>
        <strain evidence="9 10">DSM 44506</strain>
    </source>
</reference>
<keyword evidence="10" id="KW-1185">Reference proteome</keyword>
<dbReference type="InterPro" id="IPR034457">
    <property type="entry name" value="Organic_radical-activating"/>
</dbReference>
<dbReference type="EMBL" id="JAGINY010000001">
    <property type="protein sequence ID" value="MBP2332413.1"/>
    <property type="molecule type" value="Genomic_DNA"/>
</dbReference>
<dbReference type="SUPFAM" id="SSF102114">
    <property type="entry name" value="Radical SAM enzymes"/>
    <property type="match status" value="1"/>
</dbReference>
<dbReference type="SMART" id="SM00729">
    <property type="entry name" value="Elp3"/>
    <property type="match status" value="1"/>
</dbReference>
<keyword evidence="9" id="KW-0560">Oxidoreductase</keyword>
<dbReference type="PIRSF" id="PIRSF004869">
    <property type="entry name" value="PflX_prd"/>
    <property type="match status" value="1"/>
</dbReference>
<evidence type="ECO:0000256" key="6">
    <source>
        <dbReference type="ARBA" id="ARBA00023014"/>
    </source>
</evidence>
<proteinExistence type="predicted"/>
<keyword evidence="5" id="KW-0408">Iron</keyword>
<name>A0ABS4U6Y4_9CORY</name>
<dbReference type="PROSITE" id="PS51918">
    <property type="entry name" value="RADICAL_SAM"/>
    <property type="match status" value="1"/>
</dbReference>
<keyword evidence="9" id="KW-0670">Pyruvate</keyword>
<dbReference type="GO" id="GO:0016829">
    <property type="term" value="F:lyase activity"/>
    <property type="evidence" value="ECO:0007669"/>
    <property type="project" value="UniProtKB-KW"/>
</dbReference>
<organism evidence="9 10">
    <name type="scientific">Corynebacterium freneyi</name>
    <dbReference type="NCBI Taxonomy" id="134034"/>
    <lineage>
        <taxon>Bacteria</taxon>
        <taxon>Bacillati</taxon>
        <taxon>Actinomycetota</taxon>
        <taxon>Actinomycetes</taxon>
        <taxon>Mycobacteriales</taxon>
        <taxon>Corynebacteriaceae</taxon>
        <taxon>Corynebacterium</taxon>
    </lineage>
</organism>
<evidence type="ECO:0000256" key="1">
    <source>
        <dbReference type="ARBA" id="ARBA00001966"/>
    </source>
</evidence>
<dbReference type="NCBIfam" id="TIGR04337">
    <property type="entry name" value="AmmeMemoSam_rS"/>
    <property type="match status" value="1"/>
</dbReference>
<dbReference type="Gene3D" id="3.20.20.70">
    <property type="entry name" value="Aldolase class I"/>
    <property type="match status" value="1"/>
</dbReference>
<evidence type="ECO:0000259" key="8">
    <source>
        <dbReference type="PROSITE" id="PS51918"/>
    </source>
</evidence>
<feature type="region of interest" description="Disordered" evidence="7">
    <location>
        <begin position="1"/>
        <end position="23"/>
    </location>
</feature>
<evidence type="ECO:0000256" key="4">
    <source>
        <dbReference type="ARBA" id="ARBA00022723"/>
    </source>
</evidence>